<organism evidence="3 4">
    <name type="scientific">Nocardioides aquiterrae</name>
    <dbReference type="NCBI Taxonomy" id="203799"/>
    <lineage>
        <taxon>Bacteria</taxon>
        <taxon>Bacillati</taxon>
        <taxon>Actinomycetota</taxon>
        <taxon>Actinomycetes</taxon>
        <taxon>Propionibacteriales</taxon>
        <taxon>Nocardioidaceae</taxon>
        <taxon>Nocardioides</taxon>
    </lineage>
</organism>
<dbReference type="SUPFAM" id="SSF75304">
    <property type="entry name" value="Amidase signature (AS) enzymes"/>
    <property type="match status" value="1"/>
</dbReference>
<evidence type="ECO:0000313" key="3">
    <source>
        <dbReference type="EMBL" id="GAA1162683.1"/>
    </source>
</evidence>
<dbReference type="InterPro" id="IPR000120">
    <property type="entry name" value="Amidase"/>
</dbReference>
<evidence type="ECO:0000256" key="1">
    <source>
        <dbReference type="ARBA" id="ARBA00009199"/>
    </source>
</evidence>
<dbReference type="InterPro" id="IPR023631">
    <property type="entry name" value="Amidase_dom"/>
</dbReference>
<dbReference type="PROSITE" id="PS00571">
    <property type="entry name" value="AMIDASES"/>
    <property type="match status" value="1"/>
</dbReference>
<dbReference type="Gene3D" id="3.90.1300.10">
    <property type="entry name" value="Amidase signature (AS) domain"/>
    <property type="match status" value="1"/>
</dbReference>
<dbReference type="Pfam" id="PF01425">
    <property type="entry name" value="Amidase"/>
    <property type="match status" value="1"/>
</dbReference>
<comment type="similarity">
    <text evidence="1">Belongs to the amidase family.</text>
</comment>
<evidence type="ECO:0000259" key="2">
    <source>
        <dbReference type="Pfam" id="PF01425"/>
    </source>
</evidence>
<dbReference type="PANTHER" id="PTHR11895:SF7">
    <property type="entry name" value="GLUTAMYL-TRNA(GLN) AMIDOTRANSFERASE SUBUNIT A, MITOCHONDRIAL"/>
    <property type="match status" value="1"/>
</dbReference>
<name>A0ABN1UQ74_9ACTN</name>
<reference evidence="3 4" key="1">
    <citation type="journal article" date="2019" name="Int. J. Syst. Evol. Microbiol.">
        <title>The Global Catalogue of Microorganisms (GCM) 10K type strain sequencing project: providing services to taxonomists for standard genome sequencing and annotation.</title>
        <authorList>
            <consortium name="The Broad Institute Genomics Platform"/>
            <consortium name="The Broad Institute Genome Sequencing Center for Infectious Disease"/>
            <person name="Wu L."/>
            <person name="Ma J."/>
        </authorList>
    </citation>
    <scope>NUCLEOTIDE SEQUENCE [LARGE SCALE GENOMIC DNA]</scope>
    <source>
        <strain evidence="3 4">JCM 11813</strain>
    </source>
</reference>
<protein>
    <submittedName>
        <fullName evidence="3">Amidase</fullName>
    </submittedName>
</protein>
<evidence type="ECO:0000313" key="4">
    <source>
        <dbReference type="Proteomes" id="UP001499979"/>
    </source>
</evidence>
<dbReference type="PANTHER" id="PTHR11895">
    <property type="entry name" value="TRANSAMIDASE"/>
    <property type="match status" value="1"/>
</dbReference>
<gene>
    <name evidence="3" type="ORF">GCM10009606_45660</name>
</gene>
<dbReference type="InterPro" id="IPR036928">
    <property type="entry name" value="AS_sf"/>
</dbReference>
<dbReference type="RefSeq" id="WP_343910576.1">
    <property type="nucleotide sequence ID" value="NZ_BAAAJE010000030.1"/>
</dbReference>
<comment type="caution">
    <text evidence="3">The sequence shown here is derived from an EMBL/GenBank/DDBJ whole genome shotgun (WGS) entry which is preliminary data.</text>
</comment>
<feature type="domain" description="Amidase" evidence="2">
    <location>
        <begin position="25"/>
        <end position="446"/>
    </location>
</feature>
<dbReference type="EMBL" id="BAAAJE010000030">
    <property type="protein sequence ID" value="GAA1162683.1"/>
    <property type="molecule type" value="Genomic_DNA"/>
</dbReference>
<proteinExistence type="inferred from homology"/>
<dbReference type="Proteomes" id="UP001499979">
    <property type="component" value="Unassembled WGS sequence"/>
</dbReference>
<accession>A0ABN1UQ74</accession>
<keyword evidence="4" id="KW-1185">Reference proteome</keyword>
<sequence>MAELHDLTALEQGALVRRRAVSPRELVDHYLERADRLDSVGAFVTLTPEPARERAGALGDPGPDAGPLFGVPTAIKDLNLTAGVRTTFGSAAFADFVPDVSDNVTLSLEAAGMVSLGKTNTPEFGSPCYTEPDVAPPAVTPWDRGRTAGGSSGGAAAAVAAGLVPVAQGSDGGGSIRIPASCCGLVGLKPSRGRISGSPMYGDPVGLATAGPIARTVRDAAAMLDALAGRRVGDPAWAPPPSDTFLAACDREPGRLRVARFLAPVITDTAVDPACVRAWEDASRLLESLGHEVVDVEVPLPREAVATFETCWAVLTALSVVPPEKEHLLRPLTRWLSERGRAVSGPEFGLAIGAMRRYAAGALEALAPYDAVLTPTLATPPLPVGAMRDDAHPEADFEAQKAFTPWTSAWNVTGMPAVSLPLHWTDDGLPVGVMLAARPAEEELLLALSAQVEAAAPWHDRRPPRW</sequence>
<dbReference type="InterPro" id="IPR020556">
    <property type="entry name" value="Amidase_CS"/>
</dbReference>